<sequence length="44" mass="5346">MHVFLLLDCSHLVDYLMLGHESVLLKFLYFFRVQEILLFVYLLL</sequence>
<evidence type="ECO:0000313" key="2">
    <source>
        <dbReference type="Proteomes" id="UP001497535"/>
    </source>
</evidence>
<dbReference type="EMBL" id="CAVMJV010000451">
    <property type="protein sequence ID" value="CAK5131198.1"/>
    <property type="molecule type" value="Genomic_DNA"/>
</dbReference>
<gene>
    <name evidence="1" type="ORF">MENTE1834_LOCUS49707</name>
</gene>
<reference evidence="1" key="1">
    <citation type="submission" date="2023-11" db="EMBL/GenBank/DDBJ databases">
        <authorList>
            <person name="Poullet M."/>
        </authorList>
    </citation>
    <scope>NUCLEOTIDE SEQUENCE</scope>
    <source>
        <strain evidence="1">E1834</strain>
    </source>
</reference>
<proteinExistence type="predicted"/>
<comment type="caution">
    <text evidence="1">The sequence shown here is derived from an EMBL/GenBank/DDBJ whole genome shotgun (WGS) entry which is preliminary data.</text>
</comment>
<evidence type="ECO:0000313" key="1">
    <source>
        <dbReference type="EMBL" id="CAK5131198.1"/>
    </source>
</evidence>
<dbReference type="Proteomes" id="UP001497535">
    <property type="component" value="Unassembled WGS sequence"/>
</dbReference>
<accession>A0ACB1B9D6</accession>
<organism evidence="1 2">
    <name type="scientific">Meloidogyne enterolobii</name>
    <name type="common">Root-knot nematode worm</name>
    <name type="synonym">Meloidogyne mayaguensis</name>
    <dbReference type="NCBI Taxonomy" id="390850"/>
    <lineage>
        <taxon>Eukaryota</taxon>
        <taxon>Metazoa</taxon>
        <taxon>Ecdysozoa</taxon>
        <taxon>Nematoda</taxon>
        <taxon>Chromadorea</taxon>
        <taxon>Rhabditida</taxon>
        <taxon>Tylenchina</taxon>
        <taxon>Tylenchomorpha</taxon>
        <taxon>Tylenchoidea</taxon>
        <taxon>Meloidogynidae</taxon>
        <taxon>Meloidogyninae</taxon>
        <taxon>Meloidogyne</taxon>
    </lineage>
</organism>
<protein>
    <submittedName>
        <fullName evidence="1">Uncharacterized protein</fullName>
    </submittedName>
</protein>
<name>A0ACB1B9D6_MELEN</name>
<keyword evidence="2" id="KW-1185">Reference proteome</keyword>